<proteinExistence type="predicted"/>
<gene>
    <name evidence="1" type="ORF">N3K66_002565</name>
</gene>
<dbReference type="EMBL" id="CM047941">
    <property type="protein sequence ID" value="KAI9903213.1"/>
    <property type="molecule type" value="Genomic_DNA"/>
</dbReference>
<name>A0ACC0VBR4_9HYPO</name>
<sequence length="267" mass="29722">MASATSLSTRDVNVLEKIKDPEFDPNSGVITDLSLPRDPHVIDTSVYERVMAKERRIIQTIQKLEMDFSRSMAEDSNESAAKAYKECAAEFDELISEFPRYASARNNRAQIVRRLYGDAMLLSETTSMPMPLVEHPEKEEKRKAARTALEDLETSISLLSPATLTTPMSPQAARTLSMAHTQRAAIYLKTSKLMSHRDVDVSTDRKEASWRKLDFEEAASQDLALGGRYGNQVAKGLAVSVNPTAKLCGQMVREAMKKEYGPSFGDP</sequence>
<accession>A0ACC0VBR4</accession>
<comment type="caution">
    <text evidence="1">The sequence shown here is derived from an EMBL/GenBank/DDBJ whole genome shotgun (WGS) entry which is preliminary data.</text>
</comment>
<keyword evidence="2" id="KW-1185">Reference proteome</keyword>
<dbReference type="Proteomes" id="UP001163324">
    <property type="component" value="Chromosome 2"/>
</dbReference>
<evidence type="ECO:0000313" key="1">
    <source>
        <dbReference type="EMBL" id="KAI9903213.1"/>
    </source>
</evidence>
<reference evidence="1" key="1">
    <citation type="submission" date="2022-10" db="EMBL/GenBank/DDBJ databases">
        <title>Complete Genome of Trichothecium roseum strain YXFP-22015, a Plant Pathogen Isolated from Citrus.</title>
        <authorList>
            <person name="Wang Y."/>
            <person name="Zhu L."/>
        </authorList>
    </citation>
    <scope>NUCLEOTIDE SEQUENCE</scope>
    <source>
        <strain evidence="1">YXFP-22015</strain>
    </source>
</reference>
<evidence type="ECO:0000313" key="2">
    <source>
        <dbReference type="Proteomes" id="UP001163324"/>
    </source>
</evidence>
<organism evidence="1 2">
    <name type="scientific">Trichothecium roseum</name>
    <dbReference type="NCBI Taxonomy" id="47278"/>
    <lineage>
        <taxon>Eukaryota</taxon>
        <taxon>Fungi</taxon>
        <taxon>Dikarya</taxon>
        <taxon>Ascomycota</taxon>
        <taxon>Pezizomycotina</taxon>
        <taxon>Sordariomycetes</taxon>
        <taxon>Hypocreomycetidae</taxon>
        <taxon>Hypocreales</taxon>
        <taxon>Hypocreales incertae sedis</taxon>
        <taxon>Trichothecium</taxon>
    </lineage>
</organism>
<protein>
    <submittedName>
        <fullName evidence="1">Uncharacterized protein</fullName>
    </submittedName>
</protein>